<sequence length="308" mass="35328">MIFSVPLDTAKQKQDNINKCLLCNRRNFKMKAIKKIIPVLLILLFVVSLFMIITANKEPKSEGIANQMKEYYLNDTEPEGNTFYDYNVSSTSLPETDEKGICKLIKLPLYRQSHNFTCGVACVASVLRYAGYDFDTREDRLLWELEATPENGTNYMNIAEYLESVRTEGFPNTPVIATEVVCVDYASNEYDSDHTDSLLIQLRTALDDDSPVICAIQAWKDDGDYKTETEDDGHYVVLIGYKKDAKKDTYIYYFMDPSTSGSYTYLTEEEFILRWHDSLEGKSKRIGIKVSYLNSKQEVPINIAYHID</sequence>
<accession>A0A6N7W0N9</accession>
<dbReference type="SUPFAM" id="SSF54001">
    <property type="entry name" value="Cysteine proteinases"/>
    <property type="match status" value="1"/>
</dbReference>
<comment type="caution">
    <text evidence="3">The sequence shown here is derived from an EMBL/GenBank/DDBJ whole genome shotgun (WGS) entry which is preliminary data.</text>
</comment>
<organism evidence="3 4">
    <name type="scientific">Eisenbergiella porci</name>
    <dbReference type="NCBI Taxonomy" id="2652274"/>
    <lineage>
        <taxon>Bacteria</taxon>
        <taxon>Bacillati</taxon>
        <taxon>Bacillota</taxon>
        <taxon>Clostridia</taxon>
        <taxon>Lachnospirales</taxon>
        <taxon>Lachnospiraceae</taxon>
        <taxon>Eisenbergiella</taxon>
    </lineage>
</organism>
<gene>
    <name evidence="3" type="ORF">FYJ45_11110</name>
</gene>
<proteinExistence type="predicted"/>
<protein>
    <recommendedName>
        <fullName evidence="2">Peptidase C39-like domain-containing protein</fullName>
    </recommendedName>
</protein>
<dbReference type="Pfam" id="PF13529">
    <property type="entry name" value="Peptidase_C39_2"/>
    <property type="match status" value="1"/>
</dbReference>
<dbReference type="Proteomes" id="UP000436047">
    <property type="component" value="Unassembled WGS sequence"/>
</dbReference>
<keyword evidence="1" id="KW-1133">Transmembrane helix</keyword>
<evidence type="ECO:0000259" key="2">
    <source>
        <dbReference type="Pfam" id="PF13529"/>
    </source>
</evidence>
<feature type="transmembrane region" description="Helical" evidence="1">
    <location>
        <begin position="36"/>
        <end position="55"/>
    </location>
</feature>
<evidence type="ECO:0000313" key="4">
    <source>
        <dbReference type="Proteomes" id="UP000436047"/>
    </source>
</evidence>
<dbReference type="InterPro" id="IPR039564">
    <property type="entry name" value="Peptidase_C39-like"/>
</dbReference>
<dbReference type="InterPro" id="IPR038765">
    <property type="entry name" value="Papain-like_cys_pep_sf"/>
</dbReference>
<dbReference type="Gene3D" id="3.90.70.10">
    <property type="entry name" value="Cysteine proteinases"/>
    <property type="match status" value="1"/>
</dbReference>
<evidence type="ECO:0000256" key="1">
    <source>
        <dbReference type="SAM" id="Phobius"/>
    </source>
</evidence>
<keyword evidence="4" id="KW-1185">Reference proteome</keyword>
<reference evidence="3 4" key="1">
    <citation type="submission" date="2019-08" db="EMBL/GenBank/DDBJ databases">
        <title>In-depth cultivation of the pig gut microbiome towards novel bacterial diversity and tailored functional studies.</title>
        <authorList>
            <person name="Wylensek D."/>
            <person name="Hitch T.C.A."/>
            <person name="Clavel T."/>
        </authorList>
    </citation>
    <scope>NUCLEOTIDE SEQUENCE [LARGE SCALE GENOMIC DNA]</scope>
    <source>
        <strain evidence="3 4">WCA-389-WT-23B</strain>
    </source>
</reference>
<keyword evidence="1" id="KW-0472">Membrane</keyword>
<feature type="domain" description="Peptidase C39-like" evidence="2">
    <location>
        <begin position="107"/>
        <end position="257"/>
    </location>
</feature>
<name>A0A6N7W0N9_9FIRM</name>
<dbReference type="EMBL" id="VUMI01000015">
    <property type="protein sequence ID" value="MSS88826.1"/>
    <property type="molecule type" value="Genomic_DNA"/>
</dbReference>
<keyword evidence="1" id="KW-0812">Transmembrane</keyword>
<evidence type="ECO:0000313" key="3">
    <source>
        <dbReference type="EMBL" id="MSS88826.1"/>
    </source>
</evidence>
<dbReference type="AlphaFoldDB" id="A0A6N7W0N9"/>